<proteinExistence type="predicted"/>
<dbReference type="Proteomes" id="UP000829494">
    <property type="component" value="Chromosome"/>
</dbReference>
<dbReference type="PANTHER" id="PTHR43680">
    <property type="entry name" value="NITRATE REDUCTASE MOLYBDENUM COFACTOR ASSEMBLY CHAPERONE"/>
    <property type="match status" value="1"/>
</dbReference>
<evidence type="ECO:0000256" key="1">
    <source>
        <dbReference type="ARBA" id="ARBA00023063"/>
    </source>
</evidence>
<organism evidence="3 4">
    <name type="scientific">Streptomyces rimosus subsp. rimosus</name>
    <dbReference type="NCBI Taxonomy" id="132474"/>
    <lineage>
        <taxon>Bacteria</taxon>
        <taxon>Bacillati</taxon>
        <taxon>Actinomycetota</taxon>
        <taxon>Actinomycetes</taxon>
        <taxon>Kitasatosporales</taxon>
        <taxon>Streptomycetaceae</taxon>
        <taxon>Streptomyces</taxon>
    </lineage>
</organism>
<dbReference type="EC" id="1.7.99.4" evidence="3"/>
<dbReference type="RefSeq" id="WP_003981000.1">
    <property type="nucleotide sequence ID" value="NZ_CP043497.1"/>
</dbReference>
<reference evidence="3 4" key="1">
    <citation type="submission" date="2022-03" db="EMBL/GenBank/DDBJ databases">
        <title>Complete genome of Streptomyces rimosus ssp. rimosus R7 (=ATCC 10970).</title>
        <authorList>
            <person name="Beganovic S."/>
            <person name="Ruckert C."/>
            <person name="Busche T."/>
            <person name="Kalinowski J."/>
            <person name="Wittmann C."/>
        </authorList>
    </citation>
    <scope>NUCLEOTIDE SEQUENCE [LARGE SCALE GENOMIC DNA]</scope>
    <source>
        <strain evidence="3 4">R7</strain>
    </source>
</reference>
<dbReference type="EMBL" id="CP094298">
    <property type="protein sequence ID" value="UNZ00963.1"/>
    <property type="molecule type" value="Genomic_DNA"/>
</dbReference>
<feature type="region of interest" description="Disordered" evidence="2">
    <location>
        <begin position="185"/>
        <end position="208"/>
    </location>
</feature>
<dbReference type="PANTHER" id="PTHR43680:SF2">
    <property type="entry name" value="NITRATE REDUCTASE MOLYBDENUM COFACTOR ASSEMBLY CHAPERONE NARJ"/>
    <property type="match status" value="1"/>
</dbReference>
<dbReference type="GO" id="GO:0016491">
    <property type="term" value="F:oxidoreductase activity"/>
    <property type="evidence" value="ECO:0007669"/>
    <property type="project" value="UniProtKB-KW"/>
</dbReference>
<dbReference type="NCBIfam" id="TIGR00684">
    <property type="entry name" value="narJ"/>
    <property type="match status" value="1"/>
</dbReference>
<dbReference type="Pfam" id="PF02613">
    <property type="entry name" value="Nitrate_red_del"/>
    <property type="match status" value="1"/>
</dbReference>
<gene>
    <name evidence="3" type="primary">narX1</name>
    <name evidence="3" type="ORF">SRIMR7_02310</name>
</gene>
<evidence type="ECO:0000256" key="2">
    <source>
        <dbReference type="SAM" id="MobiDB-lite"/>
    </source>
</evidence>
<dbReference type="GeneID" id="66859954"/>
<evidence type="ECO:0000313" key="4">
    <source>
        <dbReference type="Proteomes" id="UP000829494"/>
    </source>
</evidence>
<keyword evidence="1" id="KW-0534">Nitrate assimilation</keyword>
<sequence>MTAVRPAVHQAASLLLVYPDDDWPVRLAAVTEAMRALPGESPAALARFCAYARTVPPLDLAARYVLTFDRSRRRTLHLTYYTDGDTRRRGAALARLKALYRAHGWQPSGGELPDFLPAVLEFSARCPEPGLSLLREHRPALDLLGRALETYGSSYADVLRAVRDTLPAPAAADRAAVLGLARTGPPTENVGLDPFPASGSPHTEGARR</sequence>
<keyword evidence="4" id="KW-1185">Reference proteome</keyword>
<dbReference type="InterPro" id="IPR036411">
    <property type="entry name" value="TorD-like_sf"/>
</dbReference>
<evidence type="ECO:0000313" key="3">
    <source>
        <dbReference type="EMBL" id="UNZ00963.1"/>
    </source>
</evidence>
<dbReference type="Gene3D" id="1.10.3480.10">
    <property type="entry name" value="TorD-like"/>
    <property type="match status" value="1"/>
</dbReference>
<keyword evidence="3" id="KW-0560">Oxidoreductase</keyword>
<accession>A0ABY3YST8</accession>
<protein>
    <submittedName>
        <fullName evidence="3">Nitrate reductase-like protein NarX</fullName>
        <ecNumber evidence="3">1.7.99.4</ecNumber>
    </submittedName>
</protein>
<dbReference type="InterPro" id="IPR003765">
    <property type="entry name" value="NO3_reductase_chaperone_NarJ"/>
</dbReference>
<dbReference type="SUPFAM" id="SSF89155">
    <property type="entry name" value="TorD-like"/>
    <property type="match status" value="1"/>
</dbReference>
<dbReference type="InterPro" id="IPR020945">
    <property type="entry name" value="DMSO/NO3_reduct_chaperone"/>
</dbReference>
<name>A0ABY3YST8_STRRM</name>